<protein>
    <submittedName>
        <fullName evidence="2">E4 protein</fullName>
    </submittedName>
</protein>
<accession>A0A385PKB8</accession>
<feature type="region of interest" description="Disordered" evidence="1">
    <location>
        <begin position="1"/>
        <end position="87"/>
    </location>
</feature>
<name>A0A385PKB8_9PAPI</name>
<evidence type="ECO:0000313" key="2">
    <source>
        <dbReference type="EMBL" id="AYA93466.1"/>
    </source>
</evidence>
<proteinExistence type="predicted"/>
<reference evidence="2" key="1">
    <citation type="journal article" date="2018" name="Nat. Med.">
        <title>Expanded skin virome in DOCK8-deficient patients.</title>
        <authorList>
            <consortium name="NISC Comparative Sequencing Program"/>
            <person name="Tirosh O."/>
            <person name="Conlan S."/>
            <person name="Deming C."/>
            <person name="Lee-Lin S.Q."/>
            <person name="Huang X."/>
            <person name="Su H.C."/>
            <person name="Freeman A.F."/>
            <person name="Segre J.A."/>
            <person name="Kong H.H."/>
        </authorList>
    </citation>
    <scope>NUCLEOTIDE SEQUENCE</scope>
    <source>
        <strain evidence="2">HPV-mSK_018</strain>
    </source>
</reference>
<evidence type="ECO:0000256" key="1">
    <source>
        <dbReference type="SAM" id="MobiDB-lite"/>
    </source>
</evidence>
<organism evidence="2">
    <name type="scientific">Human papillomavirus</name>
    <dbReference type="NCBI Taxonomy" id="10566"/>
    <lineage>
        <taxon>Viruses</taxon>
        <taxon>Monodnaviria</taxon>
        <taxon>Shotokuvirae</taxon>
        <taxon>Cossaviricota</taxon>
        <taxon>Papovaviricetes</taxon>
        <taxon>Zurhausenvirales</taxon>
        <taxon>Papillomaviridae</taxon>
    </lineage>
</organism>
<dbReference type="EMBL" id="MH777166">
    <property type="protein sequence ID" value="AYA93466.1"/>
    <property type="molecule type" value="Genomic_DNA"/>
</dbReference>
<sequence>MNNFPPLLPALLGGIYPPSPTKTAGTDLRRPPGTPMPHRRALLTEEERNRNRRKALALPAGHQRDDDDEEEGNKENIPPDQKREAEEETLHQLLKKLEEIIDQFLHRVSGDLHDFRQKLGTRHSS</sequence>